<proteinExistence type="predicted"/>
<dbReference type="NCBIfam" id="NF005300">
    <property type="entry name" value="PRK06828.1"/>
    <property type="match status" value="1"/>
</dbReference>
<dbReference type="SUPFAM" id="SSF75304">
    <property type="entry name" value="Amidase signature (AS) enzymes"/>
    <property type="match status" value="1"/>
</dbReference>
<dbReference type="EMBL" id="JSVC01000009">
    <property type="protein sequence ID" value="KIC94929.1"/>
    <property type="molecule type" value="Genomic_DNA"/>
</dbReference>
<keyword evidence="2" id="KW-0378">Hydrolase</keyword>
<dbReference type="NCBIfam" id="NF006006">
    <property type="entry name" value="PRK08137.1"/>
    <property type="match status" value="1"/>
</dbReference>
<dbReference type="STRING" id="1349421.OI18_08485"/>
<dbReference type="GO" id="GO:0004040">
    <property type="term" value="F:amidase activity"/>
    <property type="evidence" value="ECO:0007669"/>
    <property type="project" value="UniProtKB-EC"/>
</dbReference>
<reference evidence="2 3" key="1">
    <citation type="submission" date="2014-11" db="EMBL/GenBank/DDBJ databases">
        <title>Genome sequence of Flavihumibacter solisilvae 3-3.</title>
        <authorList>
            <person name="Zhou G."/>
            <person name="Li M."/>
            <person name="Wang G."/>
        </authorList>
    </citation>
    <scope>NUCLEOTIDE SEQUENCE [LARGE SCALE GENOMIC DNA]</scope>
    <source>
        <strain evidence="2 3">3-3</strain>
    </source>
</reference>
<feature type="domain" description="Amidase" evidence="1">
    <location>
        <begin position="66"/>
        <end position="513"/>
    </location>
</feature>
<dbReference type="PANTHER" id="PTHR42678">
    <property type="entry name" value="AMIDASE"/>
    <property type="match status" value="1"/>
</dbReference>
<dbReference type="RefSeq" id="WP_039138963.1">
    <property type="nucleotide sequence ID" value="NZ_JSVC01000009.1"/>
</dbReference>
<keyword evidence="3" id="KW-1185">Reference proteome</keyword>
<dbReference type="Proteomes" id="UP000031408">
    <property type="component" value="Unassembled WGS sequence"/>
</dbReference>
<comment type="caution">
    <text evidence="2">The sequence shown here is derived from an EMBL/GenBank/DDBJ whole genome shotgun (WGS) entry which is preliminary data.</text>
</comment>
<evidence type="ECO:0000259" key="1">
    <source>
        <dbReference type="Pfam" id="PF01425"/>
    </source>
</evidence>
<evidence type="ECO:0000313" key="3">
    <source>
        <dbReference type="Proteomes" id="UP000031408"/>
    </source>
</evidence>
<protein>
    <submittedName>
        <fullName evidence="2">Amidase</fullName>
        <ecNumber evidence="2">3.5.1.4</ecNumber>
    </submittedName>
</protein>
<dbReference type="EC" id="3.5.1.4" evidence="2"/>
<dbReference type="PANTHER" id="PTHR42678:SF34">
    <property type="entry name" value="OS04G0183300 PROTEIN"/>
    <property type="match status" value="1"/>
</dbReference>
<dbReference type="InterPro" id="IPR036928">
    <property type="entry name" value="AS_sf"/>
</dbReference>
<dbReference type="Pfam" id="PF01425">
    <property type="entry name" value="Amidase"/>
    <property type="match status" value="1"/>
</dbReference>
<gene>
    <name evidence="2" type="ORF">OI18_08485</name>
</gene>
<evidence type="ECO:0000313" key="2">
    <source>
        <dbReference type="EMBL" id="KIC94929.1"/>
    </source>
</evidence>
<dbReference type="InterPro" id="IPR023631">
    <property type="entry name" value="Amidase_dom"/>
</dbReference>
<organism evidence="2 3">
    <name type="scientific">Flavihumibacter solisilvae</name>
    <dbReference type="NCBI Taxonomy" id="1349421"/>
    <lineage>
        <taxon>Bacteria</taxon>
        <taxon>Pseudomonadati</taxon>
        <taxon>Bacteroidota</taxon>
        <taxon>Chitinophagia</taxon>
        <taxon>Chitinophagales</taxon>
        <taxon>Chitinophagaceae</taxon>
        <taxon>Flavihumibacter</taxon>
    </lineage>
</organism>
<dbReference type="OrthoDB" id="9811471at2"/>
<dbReference type="Gene3D" id="3.90.1300.10">
    <property type="entry name" value="Amidase signature (AS) domain"/>
    <property type="match status" value="1"/>
</dbReference>
<sequence length="538" mass="58363">MNRRNFLKNGSLAGLSLSIATLPGCTDVTNDESRKIATTNEFDLNEITIDGLQEKMASGELKSFSITQKYLSRIEALDKNGPVLRSVIEVNPDALTIASQLDEERKNGKIRGPLHGIPVLIKDNIDTADKMQTTAGSLALEGNIASKDAFLVKKLRDAGAVILGKTNLSEWANFRSSKSCSGWSSRGGQTKSPYLLSHNPCGSSSGSGVAIAANLCAIAVGTETDGSIVCPSAVNGIVGIKPTVGLVSRSGIIPISHTQDTAGPMCRTVRDAAILLGILAGRDDEDEATHDNQGKVHADYTTFLQANALQGKRIGIEKKLPGENQFIHSLLQKCRDLLQQRGATIIEIEYLDKISQMGDHEFAVLKFEFRHGVNKYLSTANARVRSLKEVIDFNKANEDKAMPYFKQDTLEACEKLGGLDSPEYKESLAKSNTGSRKIIDEVMKDNRLDAICGITMGPSCSIDRWYGDRWGDVFLTMPAAVSGYPHITVPAGLVYGLPVGLSFFGGPYTEPQLIAMSYDFEQAAKSRILPQFHQQFEG</sequence>
<name>A0A0C1IWR2_9BACT</name>
<dbReference type="AlphaFoldDB" id="A0A0C1IWR2"/>
<accession>A0A0C1IWR2</accession>